<gene>
    <name evidence="3" type="ORF">GCU56_03200</name>
</gene>
<dbReference type="Proteomes" id="UP000470246">
    <property type="component" value="Unassembled WGS sequence"/>
</dbReference>
<dbReference type="PANTHER" id="PTHR43802:SF1">
    <property type="entry name" value="IP11341P-RELATED"/>
    <property type="match status" value="1"/>
</dbReference>
<dbReference type="InterPro" id="IPR001753">
    <property type="entry name" value="Enoyl-CoA_hydra/iso"/>
</dbReference>
<feature type="region of interest" description="Disordered" evidence="2">
    <location>
        <begin position="285"/>
        <end position="306"/>
    </location>
</feature>
<dbReference type="InterPro" id="IPR029045">
    <property type="entry name" value="ClpP/crotonase-like_dom_sf"/>
</dbReference>
<accession>A0A7K3VX13</accession>
<feature type="compositionally biased region" description="Basic and acidic residues" evidence="2">
    <location>
        <begin position="287"/>
        <end position="306"/>
    </location>
</feature>
<evidence type="ECO:0000256" key="2">
    <source>
        <dbReference type="SAM" id="MobiDB-lite"/>
    </source>
</evidence>
<evidence type="ECO:0000313" key="3">
    <source>
        <dbReference type="EMBL" id="NEK56878.1"/>
    </source>
</evidence>
<dbReference type="Pfam" id="PF00378">
    <property type="entry name" value="ECH_1"/>
    <property type="match status" value="1"/>
</dbReference>
<dbReference type="GO" id="GO:0016853">
    <property type="term" value="F:isomerase activity"/>
    <property type="evidence" value="ECO:0007669"/>
    <property type="project" value="UniProtKB-KW"/>
</dbReference>
<dbReference type="RefSeq" id="WP_163480076.1">
    <property type="nucleotide sequence ID" value="NZ_JAAGWF010000004.1"/>
</dbReference>
<evidence type="ECO:0000313" key="4">
    <source>
        <dbReference type="Proteomes" id="UP000470246"/>
    </source>
</evidence>
<dbReference type="SUPFAM" id="SSF52096">
    <property type="entry name" value="ClpP/crotonase"/>
    <property type="match status" value="1"/>
</dbReference>
<dbReference type="CDD" id="cd06558">
    <property type="entry name" value="crotonase-like"/>
    <property type="match status" value="1"/>
</dbReference>
<comment type="caution">
    <text evidence="3">The sequence shown here is derived from an EMBL/GenBank/DDBJ whole genome shotgun (WGS) entry which is preliminary data.</text>
</comment>
<protein>
    <submittedName>
        <fullName evidence="3">Enoyl-CoA hydratase/isomerase family protein</fullName>
    </submittedName>
</protein>
<dbReference type="PANTHER" id="PTHR43802">
    <property type="entry name" value="ENOYL-COA HYDRATASE"/>
    <property type="match status" value="1"/>
</dbReference>
<reference evidence="3 4" key="1">
    <citation type="submission" date="2020-02" db="EMBL/GenBank/DDBJ databases">
        <title>Geodermatophilus sabuli CPCC 205279 I12A-02694.</title>
        <authorList>
            <person name="Jiang Z."/>
        </authorList>
    </citation>
    <scope>NUCLEOTIDE SEQUENCE [LARGE SCALE GENOMIC DNA]</scope>
    <source>
        <strain evidence="3 4">I12A-02694</strain>
    </source>
</reference>
<keyword evidence="3" id="KW-0413">Isomerase</keyword>
<name>A0A7K3VX13_9ACTN</name>
<evidence type="ECO:0000256" key="1">
    <source>
        <dbReference type="ARBA" id="ARBA00005254"/>
    </source>
</evidence>
<sequence length="306" mass="33272">MAAKRYGTDESIAAAEDQVQFDVDRDSGVATITLNRPEKHNAMSVPMRDRITDLMGQIEFDDDIKVVVFRGAGRSFCSGNEINEEWGQRRPHERRRTLTVGYRYGADMAWGRLGFSQAISRSSKITIAQLHGYCAAAAYFMIACKCDLVVAADDARIGALEARFLGPAGAVASVHINRILGMKAARRTGFTAQAMSGSEAQSLGLVYAVTTADQLPDVTATLARRLAATPTHHQQYLVRRIRAAEGLMDTSVPSITGLLVSHFLQSAPDEMDFWKTAKEVGVGGALDADKKRKGAADPRAVAERPR</sequence>
<dbReference type="EMBL" id="JAAGWF010000004">
    <property type="protein sequence ID" value="NEK56878.1"/>
    <property type="molecule type" value="Genomic_DNA"/>
</dbReference>
<dbReference type="AlphaFoldDB" id="A0A7K3VX13"/>
<dbReference type="Gene3D" id="3.90.226.10">
    <property type="entry name" value="2-enoyl-CoA Hydratase, Chain A, domain 1"/>
    <property type="match status" value="1"/>
</dbReference>
<proteinExistence type="inferred from homology"/>
<organism evidence="3 4">
    <name type="scientific">Geodermatophilus sabuli</name>
    <dbReference type="NCBI Taxonomy" id="1564158"/>
    <lineage>
        <taxon>Bacteria</taxon>
        <taxon>Bacillati</taxon>
        <taxon>Actinomycetota</taxon>
        <taxon>Actinomycetes</taxon>
        <taxon>Geodermatophilales</taxon>
        <taxon>Geodermatophilaceae</taxon>
        <taxon>Geodermatophilus</taxon>
    </lineage>
</organism>
<keyword evidence="4" id="KW-1185">Reference proteome</keyword>
<comment type="similarity">
    <text evidence="1">Belongs to the enoyl-CoA hydratase/isomerase family.</text>
</comment>